<evidence type="ECO:0000256" key="6">
    <source>
        <dbReference type="ARBA" id="ARBA00023157"/>
    </source>
</evidence>
<evidence type="ECO:0000256" key="3">
    <source>
        <dbReference type="ARBA" id="ARBA00022827"/>
    </source>
</evidence>
<keyword evidence="3 10" id="KW-0274">FAD</keyword>
<dbReference type="Gene3D" id="3.50.50.60">
    <property type="entry name" value="FAD/NAD(P)-binding domain"/>
    <property type="match status" value="2"/>
</dbReference>
<evidence type="ECO:0000259" key="13">
    <source>
        <dbReference type="Pfam" id="PF02852"/>
    </source>
</evidence>
<comment type="miscellaneous">
    <text evidence="12">The active site is a redox-active disulfide bond.</text>
</comment>
<dbReference type="SUPFAM" id="SSF55424">
    <property type="entry name" value="FAD/NAD-linked reductases, dimerisation (C-terminal) domain"/>
    <property type="match status" value="1"/>
</dbReference>
<comment type="catalytic activity">
    <reaction evidence="8 12">
        <text>N(6)-[(R)-dihydrolipoyl]-L-lysyl-[protein] + NAD(+) = N(6)-[(R)-lipoyl]-L-lysyl-[protein] + NADH + H(+)</text>
        <dbReference type="Rhea" id="RHEA:15045"/>
        <dbReference type="Rhea" id="RHEA-COMP:10474"/>
        <dbReference type="Rhea" id="RHEA-COMP:10475"/>
        <dbReference type="ChEBI" id="CHEBI:15378"/>
        <dbReference type="ChEBI" id="CHEBI:57540"/>
        <dbReference type="ChEBI" id="CHEBI:57945"/>
        <dbReference type="ChEBI" id="CHEBI:83099"/>
        <dbReference type="ChEBI" id="CHEBI:83100"/>
        <dbReference type="EC" id="1.8.1.4"/>
    </reaction>
</comment>
<dbReference type="GO" id="GO:0006103">
    <property type="term" value="P:2-oxoglutarate metabolic process"/>
    <property type="evidence" value="ECO:0007669"/>
    <property type="project" value="TreeGrafter"/>
</dbReference>
<evidence type="ECO:0000256" key="10">
    <source>
        <dbReference type="PIRSR" id="PIRSR000350-3"/>
    </source>
</evidence>
<dbReference type="InterPro" id="IPR006258">
    <property type="entry name" value="Lipoamide_DH"/>
</dbReference>
<evidence type="ECO:0000256" key="8">
    <source>
        <dbReference type="ARBA" id="ARBA00049187"/>
    </source>
</evidence>
<dbReference type="PRINTS" id="PR00411">
    <property type="entry name" value="PNDRDTASEI"/>
</dbReference>
<dbReference type="PROSITE" id="PS00076">
    <property type="entry name" value="PYRIDINE_REDOX_1"/>
    <property type="match status" value="1"/>
</dbReference>
<dbReference type="FunFam" id="3.30.390.30:FF:000001">
    <property type="entry name" value="Dihydrolipoyl dehydrogenase"/>
    <property type="match status" value="1"/>
</dbReference>
<dbReference type="SUPFAM" id="SSF51905">
    <property type="entry name" value="FAD/NAD(P)-binding domain"/>
    <property type="match status" value="1"/>
</dbReference>
<dbReference type="GO" id="GO:0050660">
    <property type="term" value="F:flavin adenine dinucleotide binding"/>
    <property type="evidence" value="ECO:0007669"/>
    <property type="project" value="InterPro"/>
</dbReference>
<dbReference type="GO" id="GO:0045252">
    <property type="term" value="C:oxoglutarate dehydrogenase complex"/>
    <property type="evidence" value="ECO:0007669"/>
    <property type="project" value="TreeGrafter"/>
</dbReference>
<proteinExistence type="inferred from homology"/>
<dbReference type="InterPro" id="IPR016156">
    <property type="entry name" value="FAD/NAD-linked_Rdtase_dimer_sf"/>
</dbReference>
<dbReference type="OrthoDB" id="361797at2759"/>
<feature type="binding site" evidence="10">
    <location>
        <position position="338"/>
    </location>
    <ligand>
        <name>FAD</name>
        <dbReference type="ChEBI" id="CHEBI:57692"/>
    </ligand>
</feature>
<evidence type="ECO:0000313" key="15">
    <source>
        <dbReference type="EMBL" id="CAI5449335.1"/>
    </source>
</evidence>
<dbReference type="Pfam" id="PF07992">
    <property type="entry name" value="Pyr_redox_2"/>
    <property type="match status" value="1"/>
</dbReference>
<dbReference type="FunFam" id="3.50.50.60:FF:000025">
    <property type="entry name" value="Dihydrolipoyl dehydrogenase"/>
    <property type="match status" value="1"/>
</dbReference>
<dbReference type="PIRSF" id="PIRSF000350">
    <property type="entry name" value="Mercury_reductase_MerA"/>
    <property type="match status" value="1"/>
</dbReference>
<dbReference type="GO" id="GO:0045333">
    <property type="term" value="P:cellular respiration"/>
    <property type="evidence" value="ECO:0007669"/>
    <property type="project" value="UniProtKB-ARBA"/>
</dbReference>
<comment type="similarity">
    <text evidence="1 12">Belongs to the class-I pyridine nucleotide-disulfide oxidoreductase family.</text>
</comment>
<feature type="binding site" evidence="10">
    <location>
        <position position="297"/>
    </location>
    <ligand>
        <name>NAD(+)</name>
        <dbReference type="ChEBI" id="CHEBI:57540"/>
    </ligand>
</feature>
<dbReference type="Pfam" id="PF02852">
    <property type="entry name" value="Pyr_redox_dim"/>
    <property type="match status" value="1"/>
</dbReference>
<accession>A0A9P1N2U9</accession>
<evidence type="ECO:0000256" key="11">
    <source>
        <dbReference type="PIRSR" id="PIRSR000350-4"/>
    </source>
</evidence>
<dbReference type="Proteomes" id="UP001152747">
    <property type="component" value="Unassembled WGS sequence"/>
</dbReference>
<keyword evidence="4 12" id="KW-0560">Oxidoreductase</keyword>
<feature type="binding site" evidence="10">
    <location>
        <begin position="344"/>
        <end position="347"/>
    </location>
    <ligand>
        <name>FAD</name>
        <dbReference type="ChEBI" id="CHEBI:57692"/>
    </ligand>
</feature>
<protein>
    <recommendedName>
        <fullName evidence="12">Dihydrolipoyl dehydrogenase</fullName>
        <ecNumber evidence="12">1.8.1.4</ecNumber>
    </recommendedName>
</protein>
<dbReference type="GO" id="GO:0005739">
    <property type="term" value="C:mitochondrion"/>
    <property type="evidence" value="ECO:0007669"/>
    <property type="project" value="TreeGrafter"/>
</dbReference>
<dbReference type="PRINTS" id="PR00368">
    <property type="entry name" value="FADPNR"/>
</dbReference>
<evidence type="ECO:0000256" key="1">
    <source>
        <dbReference type="ARBA" id="ARBA00007532"/>
    </source>
</evidence>
<dbReference type="InterPro" id="IPR050151">
    <property type="entry name" value="Class-I_Pyr_Nuc-Dis_Oxidored"/>
</dbReference>
<keyword evidence="6" id="KW-1015">Disulfide bond</keyword>
<keyword evidence="16" id="KW-1185">Reference proteome</keyword>
<dbReference type="EMBL" id="CANHGI010000004">
    <property type="protein sequence ID" value="CAI5449335.1"/>
    <property type="molecule type" value="Genomic_DNA"/>
</dbReference>
<feature type="disulfide bond" description="Redox-active" evidence="11">
    <location>
        <begin position="65"/>
        <end position="70"/>
    </location>
</feature>
<keyword evidence="2 12" id="KW-0285">Flavoprotein</keyword>
<keyword evidence="10" id="KW-0547">Nucleotide-binding</keyword>
<sequence length="493" mass="52371">MSLSRTNLLRPQFFQVLSRGYSSTQDADLVVIGGGPGGYVAAIKAAQLGMKTVCVEKNATLGGTCLNVGCIPSKALLNNSHYYHMAQHDFKNRGIDVSSVQLNLPNMMAAKANSVKQLTGGIKSLFKANKVGHVEGFATIVGPNTVQAKKNDGSVETINARNILIASGSEVTPFPGIQIDEQQIVSSTGALSLSQVPKKLVVIGAGVIGLELGSVWQRLGAEVTAVEFLGHVGGMGIDGEVSKNFQRLLTKQGFKFLLNTKVIGASKNGGNISVEVEGAKDGKKQTLECDALLVSVGRRPYTEGLGLSNVQIDTDNRGRIPVNQKFQTKVPSIYAIGDVIEGPMLAHKAEDEGILAVEGIAGGPVHIDYNCIPSVVYTHPEIAWVGKAEEQLKQENIAYKVGKFPFVANSRAKTNNDQEGFVKVLSDKQTDRLLGVHIIGPNAGEMIAEATLALEYGASAEDVARVCHPHPTLSEAFREANLAAYCGKAINSI</sequence>
<evidence type="ECO:0000256" key="9">
    <source>
        <dbReference type="PIRSR" id="PIRSR000350-2"/>
    </source>
</evidence>
<dbReference type="AlphaFoldDB" id="A0A9P1N2U9"/>
<dbReference type="GO" id="GO:0004148">
    <property type="term" value="F:dihydrolipoyl dehydrogenase (NADH) activity"/>
    <property type="evidence" value="ECO:0007669"/>
    <property type="project" value="UniProtKB-EC"/>
</dbReference>
<dbReference type="InterPro" id="IPR023753">
    <property type="entry name" value="FAD/NAD-binding_dom"/>
</dbReference>
<feature type="binding site" evidence="10">
    <location>
        <position position="74"/>
    </location>
    <ligand>
        <name>FAD</name>
        <dbReference type="ChEBI" id="CHEBI:57692"/>
    </ligand>
</feature>
<comment type="cofactor">
    <cofactor evidence="10 12">
        <name>FAD</name>
        <dbReference type="ChEBI" id="CHEBI:57692"/>
    </cofactor>
    <text evidence="10 12">Binds 1 FAD per subunit.</text>
</comment>
<feature type="active site" description="Proton acceptor" evidence="9">
    <location>
        <position position="470"/>
    </location>
</feature>
<dbReference type="InterPro" id="IPR036188">
    <property type="entry name" value="FAD/NAD-bd_sf"/>
</dbReference>
<feature type="binding site" evidence="10">
    <location>
        <position position="227"/>
    </location>
    <ligand>
        <name>NAD(+)</name>
        <dbReference type="ChEBI" id="CHEBI:57540"/>
    </ligand>
</feature>
<dbReference type="PANTHER" id="PTHR22912:SF151">
    <property type="entry name" value="DIHYDROLIPOYL DEHYDROGENASE, MITOCHONDRIAL"/>
    <property type="match status" value="1"/>
</dbReference>
<dbReference type="PANTHER" id="PTHR22912">
    <property type="entry name" value="DISULFIDE OXIDOREDUCTASE"/>
    <property type="match status" value="1"/>
</dbReference>
<gene>
    <name evidence="15" type="ORF">CAMP_LOCUS11972</name>
</gene>
<dbReference type="GO" id="GO:0045254">
    <property type="term" value="C:pyruvate dehydrogenase complex"/>
    <property type="evidence" value="ECO:0007669"/>
    <property type="project" value="UniProtKB-ARBA"/>
</dbReference>
<feature type="domain" description="FAD/NAD(P)-binding" evidence="14">
    <location>
        <begin position="28"/>
        <end position="353"/>
    </location>
</feature>
<dbReference type="InterPro" id="IPR004099">
    <property type="entry name" value="Pyr_nucl-diS_OxRdtase_dimer"/>
</dbReference>
<evidence type="ECO:0000256" key="2">
    <source>
        <dbReference type="ARBA" id="ARBA00022630"/>
    </source>
</evidence>
<feature type="binding site" evidence="10">
    <location>
        <begin position="204"/>
        <end position="211"/>
    </location>
    <ligand>
        <name>NAD(+)</name>
        <dbReference type="ChEBI" id="CHEBI:57540"/>
    </ligand>
</feature>
<organism evidence="15 16">
    <name type="scientific">Caenorhabditis angaria</name>
    <dbReference type="NCBI Taxonomy" id="860376"/>
    <lineage>
        <taxon>Eukaryota</taxon>
        <taxon>Metazoa</taxon>
        <taxon>Ecdysozoa</taxon>
        <taxon>Nematoda</taxon>
        <taxon>Chromadorea</taxon>
        <taxon>Rhabditida</taxon>
        <taxon>Rhabditina</taxon>
        <taxon>Rhabditomorpha</taxon>
        <taxon>Rhabditoidea</taxon>
        <taxon>Rhabditidae</taxon>
        <taxon>Peloderinae</taxon>
        <taxon>Caenorhabditis</taxon>
    </lineage>
</organism>
<dbReference type="InterPro" id="IPR001100">
    <property type="entry name" value="Pyr_nuc-diS_OxRdtase"/>
</dbReference>
<dbReference type="Gene3D" id="3.30.390.30">
    <property type="match status" value="1"/>
</dbReference>
<dbReference type="EC" id="1.8.1.4" evidence="12"/>
<name>A0A9P1N2U9_9PELO</name>
<feature type="domain" description="Pyridine nucleotide-disulphide oxidoreductase dimerisation" evidence="13">
    <location>
        <begin position="372"/>
        <end position="480"/>
    </location>
</feature>
<keyword evidence="7 12" id="KW-0676">Redox-active center</keyword>
<keyword evidence="5 10" id="KW-0520">NAD</keyword>
<evidence type="ECO:0000313" key="16">
    <source>
        <dbReference type="Proteomes" id="UP001152747"/>
    </source>
</evidence>
<evidence type="ECO:0000259" key="14">
    <source>
        <dbReference type="Pfam" id="PF07992"/>
    </source>
</evidence>
<comment type="caution">
    <text evidence="15">The sequence shown here is derived from an EMBL/GenBank/DDBJ whole genome shotgun (WGS) entry which is preliminary data.</text>
</comment>
<reference evidence="15" key="1">
    <citation type="submission" date="2022-11" db="EMBL/GenBank/DDBJ databases">
        <authorList>
            <person name="Kikuchi T."/>
        </authorList>
    </citation>
    <scope>NUCLEOTIDE SEQUENCE</scope>
    <source>
        <strain evidence="15">PS1010</strain>
    </source>
</reference>
<dbReference type="NCBIfam" id="TIGR01350">
    <property type="entry name" value="lipoamide_DH"/>
    <property type="match status" value="1"/>
</dbReference>
<evidence type="ECO:0000256" key="4">
    <source>
        <dbReference type="ARBA" id="ARBA00023002"/>
    </source>
</evidence>
<dbReference type="InterPro" id="IPR012999">
    <property type="entry name" value="Pyr_OxRdtase_I_AS"/>
</dbReference>
<evidence type="ECO:0000256" key="5">
    <source>
        <dbReference type="ARBA" id="ARBA00023027"/>
    </source>
</evidence>
<evidence type="ECO:0000256" key="7">
    <source>
        <dbReference type="ARBA" id="ARBA00023284"/>
    </source>
</evidence>
<evidence type="ECO:0000256" key="12">
    <source>
        <dbReference type="RuleBase" id="RU003692"/>
    </source>
</evidence>